<evidence type="ECO:0000313" key="2">
    <source>
        <dbReference type="EMBL" id="VAI20682.1"/>
    </source>
</evidence>
<dbReference type="AlphaFoldDB" id="A0A9R0TYC4"/>
<reference evidence="2 3" key="1">
    <citation type="submission" date="2017-09" db="EMBL/GenBank/DDBJ databases">
        <authorList>
            <consortium name="International Durum Wheat Genome Sequencing Consortium (IDWGSC)"/>
            <person name="Milanesi L."/>
        </authorList>
    </citation>
    <scope>NUCLEOTIDE SEQUENCE [LARGE SCALE GENOMIC DNA]</scope>
    <source>
        <strain evidence="3">cv. Svevo</strain>
    </source>
</reference>
<dbReference type="Proteomes" id="UP000324705">
    <property type="component" value="Chromosome 5A"/>
</dbReference>
<feature type="domain" description="DUF1618" evidence="1">
    <location>
        <begin position="207"/>
        <end position="348"/>
    </location>
</feature>
<dbReference type="PANTHER" id="PTHR33074:SF57">
    <property type="entry name" value="DUF1618 DOMAIN-CONTAINING PROTEIN"/>
    <property type="match status" value="1"/>
</dbReference>
<dbReference type="Gramene" id="TRITD5Av1G188160.1">
    <property type="protein sequence ID" value="TRITD5Av1G188160.1"/>
    <property type="gene ID" value="TRITD5Av1G188160"/>
</dbReference>
<sequence>MEMEADLSPCRPIRWLPPHTPHHGEHPPLESALLDTLVYVDDLTGASTSRCMCATHSGHILELNFWAARPPLLSYFTIHLPDLLPEGPATPLDRLPRLLRTHGNLALLRVPVGQENDYFLYDASPRFSMVIPLTDGSIGLLRCPGQDRLFVAVLHKTLARGHYAIDLLEFNHGSWTWSTRLMHAESPQECDFGIPTKSFALPASICWVDHVPCILICDLLDGDDQVLRFIRFPVLAPPKKKRIAGYDRDVAVGSDACIRYMEVWAHPVPGSDNGVTYTPQDWGAAIARWLEPHKKWQINHELKASQIAVDDSHSGLLPRVEAAIESPILSRLHAGHPALSLHDDDVVYIMAKVDHRDEQSWMLALDMRSKTLKGVAALNTGRSFGYIFFPSEIFKLLEKEEGGAARGSSVAA</sequence>
<dbReference type="OMA" id="CILICDL"/>
<dbReference type="Pfam" id="PF07762">
    <property type="entry name" value="DUF1618"/>
    <property type="match status" value="1"/>
</dbReference>
<proteinExistence type="predicted"/>
<organism evidence="2 3">
    <name type="scientific">Triticum turgidum subsp. durum</name>
    <name type="common">Durum wheat</name>
    <name type="synonym">Triticum durum</name>
    <dbReference type="NCBI Taxonomy" id="4567"/>
    <lineage>
        <taxon>Eukaryota</taxon>
        <taxon>Viridiplantae</taxon>
        <taxon>Streptophyta</taxon>
        <taxon>Embryophyta</taxon>
        <taxon>Tracheophyta</taxon>
        <taxon>Spermatophyta</taxon>
        <taxon>Magnoliopsida</taxon>
        <taxon>Liliopsida</taxon>
        <taxon>Poales</taxon>
        <taxon>Poaceae</taxon>
        <taxon>BOP clade</taxon>
        <taxon>Pooideae</taxon>
        <taxon>Triticodae</taxon>
        <taxon>Triticeae</taxon>
        <taxon>Triticinae</taxon>
        <taxon>Triticum</taxon>
    </lineage>
</organism>
<dbReference type="InterPro" id="IPR011676">
    <property type="entry name" value="DUF1618"/>
</dbReference>
<name>A0A9R0TYC4_TRITD</name>
<accession>A0A9R0TYC4</accession>
<dbReference type="PANTHER" id="PTHR33074">
    <property type="entry name" value="EXPRESSED PROTEIN-RELATED"/>
    <property type="match status" value="1"/>
</dbReference>
<gene>
    <name evidence="2" type="ORF">TRITD_5Av1G188160</name>
</gene>
<evidence type="ECO:0000259" key="1">
    <source>
        <dbReference type="Pfam" id="PF07762"/>
    </source>
</evidence>
<keyword evidence="3" id="KW-1185">Reference proteome</keyword>
<dbReference type="EMBL" id="LT934119">
    <property type="protein sequence ID" value="VAI20682.1"/>
    <property type="molecule type" value="Genomic_DNA"/>
</dbReference>
<evidence type="ECO:0000313" key="3">
    <source>
        <dbReference type="Proteomes" id="UP000324705"/>
    </source>
</evidence>
<protein>
    <recommendedName>
        <fullName evidence="1">DUF1618 domain-containing protein</fullName>
    </recommendedName>
</protein>